<evidence type="ECO:0000313" key="2">
    <source>
        <dbReference type="Proteomes" id="UP000626210"/>
    </source>
</evidence>
<evidence type="ECO:0000313" key="1">
    <source>
        <dbReference type="EMBL" id="GHC82075.1"/>
    </source>
</evidence>
<organism evidence="1 2">
    <name type="scientific">Pseudorhodoferax aquiterrae</name>
    <dbReference type="NCBI Taxonomy" id="747304"/>
    <lineage>
        <taxon>Bacteria</taxon>
        <taxon>Pseudomonadati</taxon>
        <taxon>Pseudomonadota</taxon>
        <taxon>Betaproteobacteria</taxon>
        <taxon>Burkholderiales</taxon>
        <taxon>Comamonadaceae</taxon>
    </lineage>
</organism>
<accession>A0ABQ3G2T6</accession>
<reference evidence="2" key="1">
    <citation type="journal article" date="2019" name="Int. J. Syst. Evol. Microbiol.">
        <title>The Global Catalogue of Microorganisms (GCM) 10K type strain sequencing project: providing services to taxonomists for standard genome sequencing and annotation.</title>
        <authorList>
            <consortium name="The Broad Institute Genomics Platform"/>
            <consortium name="The Broad Institute Genome Sequencing Center for Infectious Disease"/>
            <person name="Wu L."/>
            <person name="Ma J."/>
        </authorList>
    </citation>
    <scope>NUCLEOTIDE SEQUENCE [LARGE SCALE GENOMIC DNA]</scope>
    <source>
        <strain evidence="2">KCTC 23314</strain>
    </source>
</reference>
<proteinExistence type="predicted"/>
<gene>
    <name evidence="1" type="ORF">GCM10007320_24960</name>
</gene>
<dbReference type="Gene3D" id="3.40.50.720">
    <property type="entry name" value="NAD(P)-binding Rossmann-like Domain"/>
    <property type="match status" value="1"/>
</dbReference>
<dbReference type="EMBL" id="BMYK01000006">
    <property type="protein sequence ID" value="GHC82075.1"/>
    <property type="molecule type" value="Genomic_DNA"/>
</dbReference>
<sequence>MRGARVFITGRRQPALHAALHTLGAAAGAGACADVATPAGRQAPLARAQMIVLNRADPLAVDARFLALKPALEQSVQDHSAL</sequence>
<name>A0ABQ3G2T6_9BURK</name>
<dbReference type="RefSeq" id="WP_189687273.1">
    <property type="nucleotide sequence ID" value="NZ_BMYK01000006.1"/>
</dbReference>
<dbReference type="Proteomes" id="UP000626210">
    <property type="component" value="Unassembled WGS sequence"/>
</dbReference>
<keyword evidence="2" id="KW-1185">Reference proteome</keyword>
<protein>
    <submittedName>
        <fullName evidence="1">Uncharacterized protein</fullName>
    </submittedName>
</protein>
<dbReference type="PROSITE" id="PS51257">
    <property type="entry name" value="PROKAR_LIPOPROTEIN"/>
    <property type="match status" value="1"/>
</dbReference>
<comment type="caution">
    <text evidence="1">The sequence shown here is derived from an EMBL/GenBank/DDBJ whole genome shotgun (WGS) entry which is preliminary data.</text>
</comment>